<sequence>MQFTTTALALLTAASASLASPVPDQAQNMMATSTPNWTIENFTRTCNGDDSSCNYSFGINLNNGQQATGCSYTANGNPASRATYQNVQCGDFSIGSTWSGQFGEGEGFQTLSVVKDRQIIYPAYTDKQLVNGQTVKPDQSYTPQNLP</sequence>
<evidence type="ECO:0000313" key="2">
    <source>
        <dbReference type="EMBL" id="KAF2208641.1"/>
    </source>
</evidence>
<protein>
    <recommendedName>
        <fullName evidence="4">Small secreted protein</fullName>
    </recommendedName>
</protein>
<dbReference type="AlphaFoldDB" id="A0A6A6F7J6"/>
<evidence type="ECO:0000256" key="1">
    <source>
        <dbReference type="SAM" id="SignalP"/>
    </source>
</evidence>
<dbReference type="PANTHER" id="PTHR39602:SF2">
    <property type="entry name" value="ACW-9"/>
    <property type="match status" value="1"/>
</dbReference>
<proteinExistence type="predicted"/>
<name>A0A6A6F7J6_9PEZI</name>
<dbReference type="Proteomes" id="UP000799539">
    <property type="component" value="Unassembled WGS sequence"/>
</dbReference>
<accession>A0A6A6F7J6</accession>
<feature type="chain" id="PRO_5025536831" description="Small secreted protein" evidence="1">
    <location>
        <begin position="20"/>
        <end position="147"/>
    </location>
</feature>
<keyword evidence="1" id="KW-0732">Signal</keyword>
<dbReference type="EMBL" id="ML992692">
    <property type="protein sequence ID" value="KAF2208641.1"/>
    <property type="molecule type" value="Genomic_DNA"/>
</dbReference>
<reference evidence="2" key="1">
    <citation type="journal article" date="2020" name="Stud. Mycol.">
        <title>101 Dothideomycetes genomes: a test case for predicting lifestyles and emergence of pathogens.</title>
        <authorList>
            <person name="Haridas S."/>
            <person name="Albert R."/>
            <person name="Binder M."/>
            <person name="Bloem J."/>
            <person name="Labutti K."/>
            <person name="Salamov A."/>
            <person name="Andreopoulos B."/>
            <person name="Baker S."/>
            <person name="Barry K."/>
            <person name="Bills G."/>
            <person name="Bluhm B."/>
            <person name="Cannon C."/>
            <person name="Castanera R."/>
            <person name="Culley D."/>
            <person name="Daum C."/>
            <person name="Ezra D."/>
            <person name="Gonzalez J."/>
            <person name="Henrissat B."/>
            <person name="Kuo A."/>
            <person name="Liang C."/>
            <person name="Lipzen A."/>
            <person name="Lutzoni F."/>
            <person name="Magnuson J."/>
            <person name="Mondo S."/>
            <person name="Nolan M."/>
            <person name="Ohm R."/>
            <person name="Pangilinan J."/>
            <person name="Park H.-J."/>
            <person name="Ramirez L."/>
            <person name="Alfaro M."/>
            <person name="Sun H."/>
            <person name="Tritt A."/>
            <person name="Yoshinaga Y."/>
            <person name="Zwiers L.-H."/>
            <person name="Turgeon B."/>
            <person name="Goodwin S."/>
            <person name="Spatafora J."/>
            <person name="Crous P."/>
            <person name="Grigoriev I."/>
        </authorList>
    </citation>
    <scope>NUCLEOTIDE SEQUENCE</scope>
    <source>
        <strain evidence="2">SCOH1-5</strain>
    </source>
</reference>
<dbReference type="OrthoDB" id="5352317at2759"/>
<feature type="signal peptide" evidence="1">
    <location>
        <begin position="1"/>
        <end position="19"/>
    </location>
</feature>
<keyword evidence="3" id="KW-1185">Reference proteome</keyword>
<dbReference type="PANTHER" id="PTHR39602">
    <property type="entry name" value="ACW-9"/>
    <property type="match status" value="1"/>
</dbReference>
<gene>
    <name evidence="2" type="ORF">CERZMDRAFT_114386</name>
</gene>
<organism evidence="2 3">
    <name type="scientific">Cercospora zeae-maydis SCOH1-5</name>
    <dbReference type="NCBI Taxonomy" id="717836"/>
    <lineage>
        <taxon>Eukaryota</taxon>
        <taxon>Fungi</taxon>
        <taxon>Dikarya</taxon>
        <taxon>Ascomycota</taxon>
        <taxon>Pezizomycotina</taxon>
        <taxon>Dothideomycetes</taxon>
        <taxon>Dothideomycetidae</taxon>
        <taxon>Mycosphaerellales</taxon>
        <taxon>Mycosphaerellaceae</taxon>
        <taxon>Cercospora</taxon>
    </lineage>
</organism>
<evidence type="ECO:0000313" key="3">
    <source>
        <dbReference type="Proteomes" id="UP000799539"/>
    </source>
</evidence>
<evidence type="ECO:0008006" key="4">
    <source>
        <dbReference type="Google" id="ProtNLM"/>
    </source>
</evidence>